<keyword evidence="4 7" id="KW-0863">Zinc-finger</keyword>
<dbReference type="Proteomes" id="UP001152320">
    <property type="component" value="Chromosome 1"/>
</dbReference>
<evidence type="ECO:0000256" key="8">
    <source>
        <dbReference type="SAM" id="MobiDB-lite"/>
    </source>
</evidence>
<feature type="region of interest" description="Disordered" evidence="8">
    <location>
        <begin position="422"/>
        <end position="458"/>
    </location>
</feature>
<dbReference type="PROSITE" id="PS50157">
    <property type="entry name" value="ZINC_FINGER_C2H2_2"/>
    <property type="match status" value="11"/>
</dbReference>
<sequence length="786" mass="88125">MIWGVRLFPGQESKHVINNQLHLTLASLDCRPGKTCSGSTAYLLMKTFSCENVICTLEKGQTNQQQLDLVLQPGEQVTFKVEGNGHVCLTGYSWIGPDFSRDHLNVPGTRSVYTGLLPSLQEKPSSSSKQQLLAKQSTAQPSELTSQMTRQIQSTQLHTSDTHIQQMSTDKGWILEEHQRPMGKDTTTTNNDLNDHMILSEELDSVVEQGVKDCDECLEDLGTTPGHGAETYIKYSEGGRPDESGSGEGTCNRLEEPDASGVEVLYGGESGDRAIDVSNSEPQGGSYSVHVSDEEMQCKTGDESKGQLGDTLLDGKVRCVLKSEPHEEGTNEDLSNNLNEGSNDGLEGESLSMPEKGSLPGPVTDHCVSNVEKVEMSHNDGEEPDGIYTVVVEDMNTAAPTTSGKTSDMTPGLDQVQTLEVEAEADHSGSATSDNANETKPTPNFDQVPKQGTDSGGKKCLHQCQICGKILSNRSSLRQHNAIHVRAGTKPFKCQYCNKGFSRKYCVLRHEKKHRGEVYKCRYCEKVYTDPSTRVRHEKMHPEDIHVCQYCGKKVRSRVRLLEHETSHSVETQKSKEGVKEEESDDEQSFCCQLCGKHFADMIRLRRHVKRHTTERPFICQTCGKDFKYKTHLKGHVQRLHTEGPLQKCSYCGKAYKHGDDLKKHEKVHLPDSVPFQCRFCGKVFASARNGKRHETTHIGNQPFKCKFCDKRFLTACSRESHEGNVHTGIRPYKCHMCDKSYFVRPDLKTHMRVHTGEKPFTCQYCAETFTYRSRWKRHEAKHEKT</sequence>
<keyword evidence="3" id="KW-0677">Repeat</keyword>
<keyword evidence="2" id="KW-0479">Metal-binding</keyword>
<dbReference type="InterPro" id="IPR013087">
    <property type="entry name" value="Znf_C2H2_type"/>
</dbReference>
<dbReference type="Pfam" id="PF17800">
    <property type="entry name" value="NPL"/>
    <property type="match status" value="1"/>
</dbReference>
<protein>
    <recommendedName>
        <fullName evidence="9">C2H2-type domain-containing protein</fullName>
    </recommendedName>
</protein>
<evidence type="ECO:0000256" key="1">
    <source>
        <dbReference type="ARBA" id="ARBA00006673"/>
    </source>
</evidence>
<feature type="domain" description="C2H2-type" evidence="9">
    <location>
        <begin position="618"/>
        <end position="642"/>
    </location>
</feature>
<dbReference type="InterPro" id="IPR050826">
    <property type="entry name" value="Krueppel_C2H2_ZnFinger"/>
</dbReference>
<feature type="region of interest" description="Disordered" evidence="8">
    <location>
        <begin position="236"/>
        <end position="255"/>
    </location>
</feature>
<evidence type="ECO:0000259" key="9">
    <source>
        <dbReference type="PROSITE" id="PS50157"/>
    </source>
</evidence>
<dbReference type="PROSITE" id="PS00028">
    <property type="entry name" value="ZINC_FINGER_C2H2_1"/>
    <property type="match status" value="11"/>
</dbReference>
<feature type="domain" description="C2H2-type" evidence="9">
    <location>
        <begin position="676"/>
        <end position="703"/>
    </location>
</feature>
<dbReference type="InterPro" id="IPR041232">
    <property type="entry name" value="NPL"/>
</dbReference>
<dbReference type="EMBL" id="JAIZAY010000001">
    <property type="protein sequence ID" value="KAJ8048069.1"/>
    <property type="molecule type" value="Genomic_DNA"/>
</dbReference>
<organism evidence="10 11">
    <name type="scientific">Holothuria leucospilota</name>
    <name type="common">Black long sea cucumber</name>
    <name type="synonym">Mertensiothuria leucospilota</name>
    <dbReference type="NCBI Taxonomy" id="206669"/>
    <lineage>
        <taxon>Eukaryota</taxon>
        <taxon>Metazoa</taxon>
        <taxon>Echinodermata</taxon>
        <taxon>Eleutherozoa</taxon>
        <taxon>Echinozoa</taxon>
        <taxon>Holothuroidea</taxon>
        <taxon>Aspidochirotacea</taxon>
        <taxon>Aspidochirotida</taxon>
        <taxon>Holothuriidae</taxon>
        <taxon>Holothuria</taxon>
    </lineage>
</organism>
<name>A0A9Q1CP44_HOLLE</name>
<keyword evidence="6" id="KW-0539">Nucleus</keyword>
<evidence type="ECO:0000256" key="5">
    <source>
        <dbReference type="ARBA" id="ARBA00022833"/>
    </source>
</evidence>
<feature type="compositionally biased region" description="Polar residues" evidence="8">
    <location>
        <begin position="332"/>
        <end position="342"/>
    </location>
</feature>
<feature type="domain" description="C2H2-type" evidence="9">
    <location>
        <begin position="492"/>
        <end position="519"/>
    </location>
</feature>
<feature type="domain" description="C2H2-type" evidence="9">
    <location>
        <begin position="761"/>
        <end position="786"/>
    </location>
</feature>
<feature type="compositionally biased region" description="Basic and acidic residues" evidence="8">
    <location>
        <begin position="562"/>
        <end position="581"/>
    </location>
</feature>
<dbReference type="OrthoDB" id="1095242at2759"/>
<dbReference type="Pfam" id="PF00096">
    <property type="entry name" value="zf-C2H2"/>
    <property type="match status" value="5"/>
</dbReference>
<dbReference type="FunFam" id="3.30.160.60:FF:000100">
    <property type="entry name" value="Zinc finger 45-like"/>
    <property type="match status" value="2"/>
</dbReference>
<feature type="domain" description="C2H2-type" evidence="9">
    <location>
        <begin position="546"/>
        <end position="573"/>
    </location>
</feature>
<evidence type="ECO:0000256" key="6">
    <source>
        <dbReference type="ARBA" id="ARBA00023242"/>
    </source>
</evidence>
<comment type="caution">
    <text evidence="10">The sequence shown here is derived from an EMBL/GenBank/DDBJ whole genome shotgun (WGS) entry which is preliminary data.</text>
</comment>
<reference evidence="10" key="1">
    <citation type="submission" date="2021-10" db="EMBL/GenBank/DDBJ databases">
        <title>Tropical sea cucumber genome reveals ecological adaptation and Cuvierian tubules defense mechanism.</title>
        <authorList>
            <person name="Chen T."/>
        </authorList>
    </citation>
    <scope>NUCLEOTIDE SEQUENCE</scope>
    <source>
        <strain evidence="10">Nanhai2018</strain>
        <tissue evidence="10">Muscle</tissue>
    </source>
</reference>
<feature type="region of interest" description="Disordered" evidence="8">
    <location>
        <begin position="323"/>
        <end position="363"/>
    </location>
</feature>
<feature type="domain" description="C2H2-type" evidence="9">
    <location>
        <begin position="462"/>
        <end position="491"/>
    </location>
</feature>
<evidence type="ECO:0000256" key="2">
    <source>
        <dbReference type="ARBA" id="ARBA00022723"/>
    </source>
</evidence>
<keyword evidence="11" id="KW-1185">Reference proteome</keyword>
<feature type="domain" description="C2H2-type" evidence="9">
    <location>
        <begin position="590"/>
        <end position="617"/>
    </location>
</feature>
<keyword evidence="5" id="KW-0862">Zinc</keyword>
<comment type="similarity">
    <text evidence="1">Belongs to the histone deacetylase HD2 family.</text>
</comment>
<proteinExistence type="inferred from homology"/>
<dbReference type="InterPro" id="IPR036236">
    <property type="entry name" value="Znf_C2H2_sf"/>
</dbReference>
<accession>A0A9Q1CP44</accession>
<dbReference type="AlphaFoldDB" id="A0A9Q1CP44"/>
<feature type="domain" description="C2H2-type" evidence="9">
    <location>
        <begin position="704"/>
        <end position="732"/>
    </location>
</feature>
<feature type="compositionally biased region" description="Polar residues" evidence="8">
    <location>
        <begin position="429"/>
        <end position="453"/>
    </location>
</feature>
<evidence type="ECO:0000256" key="4">
    <source>
        <dbReference type="ARBA" id="ARBA00022771"/>
    </source>
</evidence>
<dbReference type="GO" id="GO:0008270">
    <property type="term" value="F:zinc ion binding"/>
    <property type="evidence" value="ECO:0007669"/>
    <property type="project" value="UniProtKB-KW"/>
</dbReference>
<dbReference type="Gene3D" id="2.60.120.340">
    <property type="entry name" value="Nucleoplasmin core domain"/>
    <property type="match status" value="1"/>
</dbReference>
<evidence type="ECO:0000313" key="10">
    <source>
        <dbReference type="EMBL" id="KAJ8048069.1"/>
    </source>
</evidence>
<dbReference type="SMART" id="SM00355">
    <property type="entry name" value="ZnF_C2H2"/>
    <property type="match status" value="11"/>
</dbReference>
<evidence type="ECO:0000256" key="7">
    <source>
        <dbReference type="PROSITE-ProRule" id="PRU00042"/>
    </source>
</evidence>
<gene>
    <name evidence="10" type="ORF">HOLleu_00237</name>
</gene>
<dbReference type="FunFam" id="3.30.160.60:FF:002343">
    <property type="entry name" value="Zinc finger protein 33A"/>
    <property type="match status" value="1"/>
</dbReference>
<feature type="domain" description="C2H2-type" evidence="9">
    <location>
        <begin position="647"/>
        <end position="674"/>
    </location>
</feature>
<feature type="domain" description="C2H2-type" evidence="9">
    <location>
        <begin position="519"/>
        <end position="541"/>
    </location>
</feature>
<evidence type="ECO:0000256" key="3">
    <source>
        <dbReference type="ARBA" id="ARBA00022737"/>
    </source>
</evidence>
<feature type="region of interest" description="Disordered" evidence="8">
    <location>
        <begin position="119"/>
        <end position="144"/>
    </location>
</feature>
<feature type="region of interest" description="Disordered" evidence="8">
    <location>
        <begin position="562"/>
        <end position="582"/>
    </location>
</feature>
<evidence type="ECO:0000313" key="11">
    <source>
        <dbReference type="Proteomes" id="UP001152320"/>
    </source>
</evidence>
<dbReference type="Gene3D" id="3.30.160.60">
    <property type="entry name" value="Classic Zinc Finger"/>
    <property type="match status" value="8"/>
</dbReference>
<dbReference type="PANTHER" id="PTHR24377">
    <property type="entry name" value="IP01015P-RELATED"/>
    <property type="match status" value="1"/>
</dbReference>
<feature type="domain" description="C2H2-type" evidence="9">
    <location>
        <begin position="733"/>
        <end position="760"/>
    </location>
</feature>
<feature type="compositionally biased region" description="Low complexity" evidence="8">
    <location>
        <begin position="119"/>
        <end position="137"/>
    </location>
</feature>
<dbReference type="SUPFAM" id="SSF57667">
    <property type="entry name" value="beta-beta-alpha zinc fingers"/>
    <property type="match status" value="6"/>
</dbReference>